<gene>
    <name evidence="3" type="ORF">BST11_15400</name>
    <name evidence="2" type="ORF">H7K38_10960</name>
</gene>
<dbReference type="PANTHER" id="PTHR36440">
    <property type="entry name" value="PUTATIVE (AFU_ORTHOLOGUE AFUA_8G07350)-RELATED"/>
    <property type="match status" value="1"/>
</dbReference>
<reference evidence="2" key="3">
    <citation type="journal article" date="2022" name="BMC Genomics">
        <title>Comparative genome analysis of mycobacteria focusing on tRNA and non-coding RNA.</title>
        <authorList>
            <person name="Behra P.R.K."/>
            <person name="Pettersson B.M.F."/>
            <person name="Ramesh M."/>
            <person name="Das S."/>
            <person name="Dasgupta S."/>
            <person name="Kirsebom L.A."/>
        </authorList>
    </citation>
    <scope>NUCLEOTIDE SEQUENCE</scope>
    <source>
        <strain evidence="2">CCUG 55640</strain>
    </source>
</reference>
<protein>
    <submittedName>
        <fullName evidence="2 3">Cupin</fullName>
    </submittedName>
</protein>
<dbReference type="InterPro" id="IPR014710">
    <property type="entry name" value="RmlC-like_jellyroll"/>
</dbReference>
<keyword evidence="4" id="KW-1185">Reference proteome</keyword>
<accession>A0AA41XPS8</accession>
<comment type="caution">
    <text evidence="2">The sequence shown here is derived from an EMBL/GenBank/DDBJ whole genome shotgun (WGS) entry which is preliminary data.</text>
</comment>
<dbReference type="RefSeq" id="WP_083138790.1">
    <property type="nucleotide sequence ID" value="NZ_JACKVH010000012.1"/>
</dbReference>
<dbReference type="Proteomes" id="UP000192319">
    <property type="component" value="Unassembled WGS sequence"/>
</dbReference>
<organism evidence="2 5">
    <name type="scientific">Mycobacterium alsense</name>
    <dbReference type="NCBI Taxonomy" id="324058"/>
    <lineage>
        <taxon>Bacteria</taxon>
        <taxon>Bacillati</taxon>
        <taxon>Actinomycetota</taxon>
        <taxon>Actinomycetes</taxon>
        <taxon>Mycobacteriales</taxon>
        <taxon>Mycobacteriaceae</taxon>
        <taxon>Mycobacterium</taxon>
    </lineage>
</organism>
<dbReference type="Proteomes" id="UP001141650">
    <property type="component" value="Unassembled WGS sequence"/>
</dbReference>
<dbReference type="InterPro" id="IPR011051">
    <property type="entry name" value="RmlC_Cupin_sf"/>
</dbReference>
<evidence type="ECO:0000313" key="2">
    <source>
        <dbReference type="EMBL" id="MCV7379172.1"/>
    </source>
</evidence>
<dbReference type="InterPro" id="IPR013096">
    <property type="entry name" value="Cupin_2"/>
</dbReference>
<proteinExistence type="predicted"/>
<feature type="domain" description="Cupin type-2" evidence="1">
    <location>
        <begin position="47"/>
        <end position="112"/>
    </location>
</feature>
<evidence type="ECO:0000259" key="1">
    <source>
        <dbReference type="Pfam" id="PF07883"/>
    </source>
</evidence>
<name>A0AA41XPS8_9MYCO</name>
<reference evidence="2" key="2">
    <citation type="submission" date="2020-07" db="EMBL/GenBank/DDBJ databases">
        <authorList>
            <person name="Pettersson B.M.F."/>
            <person name="Behra P.R.K."/>
            <person name="Ramesh M."/>
            <person name="Das S."/>
            <person name="Dasgupta S."/>
            <person name="Kirsebom L.A."/>
        </authorList>
    </citation>
    <scope>NUCLEOTIDE SEQUENCE</scope>
    <source>
        <strain evidence="2">CCUG 55640</strain>
    </source>
</reference>
<dbReference type="AlphaFoldDB" id="A0AA41XPS8"/>
<dbReference type="InterPro" id="IPR053146">
    <property type="entry name" value="QDO-like"/>
</dbReference>
<dbReference type="EMBL" id="MVHD01000026">
    <property type="protein sequence ID" value="OQZ89846.1"/>
    <property type="molecule type" value="Genomic_DNA"/>
</dbReference>
<dbReference type="PANTHER" id="PTHR36440:SF1">
    <property type="entry name" value="PUTATIVE (AFU_ORTHOLOGUE AFUA_8G07350)-RELATED"/>
    <property type="match status" value="1"/>
</dbReference>
<dbReference type="SUPFAM" id="SSF51182">
    <property type="entry name" value="RmlC-like cupins"/>
    <property type="match status" value="1"/>
</dbReference>
<evidence type="ECO:0000313" key="3">
    <source>
        <dbReference type="EMBL" id="OQZ89846.1"/>
    </source>
</evidence>
<sequence>MRPTNDNGAILSRVAEGTGGLTVDVFGPLIEFLTPEDNEQICVMRGVVPPGVAVPLHSHDDFEDFLILTGGHQVLVEDEGGLKWRDAHAGDYIRVAGNVPHAHRNLSDEPAVDLIITTAAMGRFFREVGRPTGSPPPTAREVAHFVEAARRFGYRLATPEENAAVGITLPAFTA</sequence>
<dbReference type="Gene3D" id="2.60.120.10">
    <property type="entry name" value="Jelly Rolls"/>
    <property type="match status" value="1"/>
</dbReference>
<evidence type="ECO:0000313" key="4">
    <source>
        <dbReference type="Proteomes" id="UP000192319"/>
    </source>
</evidence>
<reference evidence="3 4" key="1">
    <citation type="submission" date="2017-02" db="EMBL/GenBank/DDBJ databases">
        <title>The new phylogeny of genus Mycobacterium.</title>
        <authorList>
            <person name="Tortoli E."/>
            <person name="Trovato A."/>
            <person name="Cirillo D.M."/>
        </authorList>
    </citation>
    <scope>NUCLEOTIDE SEQUENCE [LARGE SCALE GENOMIC DNA]</scope>
    <source>
        <strain evidence="3 4">DSM 45230</strain>
    </source>
</reference>
<dbReference type="Pfam" id="PF07883">
    <property type="entry name" value="Cupin_2"/>
    <property type="match status" value="1"/>
</dbReference>
<dbReference type="EMBL" id="JACKVH010000012">
    <property type="protein sequence ID" value="MCV7379172.1"/>
    <property type="molecule type" value="Genomic_DNA"/>
</dbReference>
<evidence type="ECO:0000313" key="5">
    <source>
        <dbReference type="Proteomes" id="UP001141650"/>
    </source>
</evidence>